<comment type="caution">
    <text evidence="1">The sequence shown here is derived from an EMBL/GenBank/DDBJ whole genome shotgun (WGS) entry which is preliminary data.</text>
</comment>
<dbReference type="OrthoDB" id="429932at2759"/>
<dbReference type="EMBL" id="JACXVP010000002">
    <property type="protein sequence ID" value="KAG5623137.1"/>
    <property type="molecule type" value="Genomic_DNA"/>
</dbReference>
<sequence length="99" mass="10940">MVSYASFTSSTSKYSHSEDMHAFPASFGFKREALSSISGIFLLVVVTKTHGKPNGFSKVLKDGKYLYLGIDDCRQNVRMISWITNSVLQLAPVINQTAC</sequence>
<proteinExistence type="predicted"/>
<name>A0A9J6AFF3_SOLCO</name>
<dbReference type="Gene3D" id="3.30.565.10">
    <property type="entry name" value="Histidine kinase-like ATPase, C-terminal domain"/>
    <property type="match status" value="1"/>
</dbReference>
<evidence type="ECO:0000313" key="2">
    <source>
        <dbReference type="Proteomes" id="UP000824120"/>
    </source>
</evidence>
<gene>
    <name evidence="1" type="ORF">H5410_008355</name>
</gene>
<accession>A0A9J6AFF3</accession>
<reference evidence="1 2" key="1">
    <citation type="submission" date="2020-09" db="EMBL/GenBank/DDBJ databases">
        <title>De no assembly of potato wild relative species, Solanum commersonii.</title>
        <authorList>
            <person name="Cho K."/>
        </authorList>
    </citation>
    <scope>NUCLEOTIDE SEQUENCE [LARGE SCALE GENOMIC DNA]</scope>
    <source>
        <strain evidence="1">LZ3.2</strain>
        <tissue evidence="1">Leaf</tissue>
    </source>
</reference>
<dbReference type="Proteomes" id="UP000824120">
    <property type="component" value="Chromosome 2"/>
</dbReference>
<keyword evidence="2" id="KW-1185">Reference proteome</keyword>
<organism evidence="1 2">
    <name type="scientific">Solanum commersonii</name>
    <name type="common">Commerson's wild potato</name>
    <name type="synonym">Commerson's nightshade</name>
    <dbReference type="NCBI Taxonomy" id="4109"/>
    <lineage>
        <taxon>Eukaryota</taxon>
        <taxon>Viridiplantae</taxon>
        <taxon>Streptophyta</taxon>
        <taxon>Embryophyta</taxon>
        <taxon>Tracheophyta</taxon>
        <taxon>Spermatophyta</taxon>
        <taxon>Magnoliopsida</taxon>
        <taxon>eudicotyledons</taxon>
        <taxon>Gunneridae</taxon>
        <taxon>Pentapetalae</taxon>
        <taxon>asterids</taxon>
        <taxon>lamiids</taxon>
        <taxon>Solanales</taxon>
        <taxon>Solanaceae</taxon>
        <taxon>Solanoideae</taxon>
        <taxon>Solaneae</taxon>
        <taxon>Solanum</taxon>
    </lineage>
</organism>
<dbReference type="AlphaFoldDB" id="A0A9J6AFF3"/>
<evidence type="ECO:0000313" key="1">
    <source>
        <dbReference type="EMBL" id="KAG5623137.1"/>
    </source>
</evidence>
<protein>
    <submittedName>
        <fullName evidence="1">Uncharacterized protein</fullName>
    </submittedName>
</protein>
<dbReference type="InterPro" id="IPR036890">
    <property type="entry name" value="HATPase_C_sf"/>
</dbReference>